<gene>
    <name evidence="2" type="ORF">F2Q69_00059733</name>
</gene>
<comment type="caution">
    <text evidence="2">The sequence shown here is derived from an EMBL/GenBank/DDBJ whole genome shotgun (WGS) entry which is preliminary data.</text>
</comment>
<feature type="compositionally biased region" description="Acidic residues" evidence="1">
    <location>
        <begin position="213"/>
        <end position="223"/>
    </location>
</feature>
<accession>A0A8S9RLH6</accession>
<evidence type="ECO:0000256" key="1">
    <source>
        <dbReference type="SAM" id="MobiDB-lite"/>
    </source>
</evidence>
<sequence>MAPSFSYPLRTTSLIGSRSSTRFMASIGPLFSTWVLRLSVRKLFGMDTAGICPNFLRLLLAFLVKAREEGLSFGLDELHHMCLIKRNNQSPGTFRQIIHGVPYRDQNWREEFFVFKVDQASVGNFDFSKLPRYRAEDIAAFLMAGALGIAPAIACTFSDEAERSQEDVDAPSSHLPTSDKFERQLTRRSSFRTSRSVSTGKVASGLPPIPIPDSDDEGAPVGW</sequence>
<dbReference type="EMBL" id="QGKX02000095">
    <property type="protein sequence ID" value="KAF3573556.1"/>
    <property type="molecule type" value="Genomic_DNA"/>
</dbReference>
<evidence type="ECO:0000313" key="2">
    <source>
        <dbReference type="EMBL" id="KAF3573556.1"/>
    </source>
</evidence>
<feature type="region of interest" description="Disordered" evidence="1">
    <location>
        <begin position="164"/>
        <end position="223"/>
    </location>
</feature>
<dbReference type="Proteomes" id="UP000712600">
    <property type="component" value="Unassembled WGS sequence"/>
</dbReference>
<organism evidence="2 3">
    <name type="scientific">Brassica cretica</name>
    <name type="common">Mustard</name>
    <dbReference type="NCBI Taxonomy" id="69181"/>
    <lineage>
        <taxon>Eukaryota</taxon>
        <taxon>Viridiplantae</taxon>
        <taxon>Streptophyta</taxon>
        <taxon>Embryophyta</taxon>
        <taxon>Tracheophyta</taxon>
        <taxon>Spermatophyta</taxon>
        <taxon>Magnoliopsida</taxon>
        <taxon>eudicotyledons</taxon>
        <taxon>Gunneridae</taxon>
        <taxon>Pentapetalae</taxon>
        <taxon>rosids</taxon>
        <taxon>malvids</taxon>
        <taxon>Brassicales</taxon>
        <taxon>Brassicaceae</taxon>
        <taxon>Brassiceae</taxon>
        <taxon>Brassica</taxon>
    </lineage>
</organism>
<name>A0A8S9RLH6_BRACR</name>
<reference evidence="2" key="1">
    <citation type="submission" date="2019-12" db="EMBL/GenBank/DDBJ databases">
        <title>Genome sequencing and annotation of Brassica cretica.</title>
        <authorList>
            <person name="Studholme D.J."/>
            <person name="Sarris P."/>
        </authorList>
    </citation>
    <scope>NUCLEOTIDE SEQUENCE</scope>
    <source>
        <strain evidence="2">PFS-109/04</strain>
        <tissue evidence="2">Leaf</tissue>
    </source>
</reference>
<feature type="compositionally biased region" description="Low complexity" evidence="1">
    <location>
        <begin position="187"/>
        <end position="199"/>
    </location>
</feature>
<protein>
    <submittedName>
        <fullName evidence="2">Uncharacterized protein</fullName>
    </submittedName>
</protein>
<proteinExistence type="predicted"/>
<dbReference type="AlphaFoldDB" id="A0A8S9RLH6"/>
<evidence type="ECO:0000313" key="3">
    <source>
        <dbReference type="Proteomes" id="UP000712600"/>
    </source>
</evidence>